<gene>
    <name evidence="8" type="ORF">BTA35_0203660</name>
</gene>
<evidence type="ECO:0000313" key="8">
    <source>
        <dbReference type="EMBL" id="OOV88601.1"/>
    </source>
</evidence>
<dbReference type="EMBL" id="MTSD02000001">
    <property type="protein sequence ID" value="OOV88601.1"/>
    <property type="molecule type" value="Genomic_DNA"/>
</dbReference>
<comment type="similarity">
    <text evidence="3">Belongs to the bacterial flagellin family.</text>
</comment>
<dbReference type="PRINTS" id="PR00207">
    <property type="entry name" value="FLAGELLIN"/>
</dbReference>
<keyword evidence="8" id="KW-0969">Cilium</keyword>
<dbReference type="InterPro" id="IPR046358">
    <property type="entry name" value="Flagellin_C"/>
</dbReference>
<dbReference type="GO" id="GO:0005198">
    <property type="term" value="F:structural molecule activity"/>
    <property type="evidence" value="ECO:0007669"/>
    <property type="project" value="InterPro"/>
</dbReference>
<evidence type="ECO:0000256" key="3">
    <source>
        <dbReference type="ARBA" id="ARBA00005709"/>
    </source>
</evidence>
<dbReference type="STRING" id="966.BTA35_0203660"/>
<comment type="subcellular location">
    <subcellularLocation>
        <location evidence="1">Bacterial flagellum</location>
    </subcellularLocation>
    <subcellularLocation>
        <location evidence="2">Secreted</location>
    </subcellularLocation>
</comment>
<sequence length="427" mass="46194">MRVSTSLINYNNTNSILQKQTDMFYTSQQLGTGKRVLTPSDDPVASTLAFNAKNKLANIEQYGKNIDYAEKSLQISESTLDTIHNRLQRVRQLMIQANNDTLGDDGRKTIGLEIREITDQLEKLVNTKDEQGNYIFSGSKVDTAPFAKQADGSYEYQGDDQERSVQISDSVRSPLNMTGKEIFEDIESALFANSPVSSYPDAANASGADFAVAGTQAFLKGSQIGDYQIEITAVGAAAGAPPEYPVTINVTDPTGTPIITGGTLADLENHLNSGADASVGNLDLSIPANPGPPADPTPVAGESFTLRVNNEKQDMLTGMQRLAETLEDFTGAEKDTDMLAASLNDIDSWLNSVEVARTEHGTRRNSIDAIGGNNVSVELYLKEQVSNLEDLDYAEAIGRFVLEQTALQASQQTFSKTASMSLFNYIS</sequence>
<dbReference type="InterPro" id="IPR013384">
    <property type="entry name" value="Flagell_FlgL"/>
</dbReference>
<feature type="domain" description="Flagellin N-terminal" evidence="6">
    <location>
        <begin position="3"/>
        <end position="140"/>
    </location>
</feature>
<dbReference type="AlphaFoldDB" id="A0A1T1HFH4"/>
<dbReference type="RefSeq" id="WP_077243037.1">
    <property type="nucleotide sequence ID" value="NZ_FXTS01000004.1"/>
</dbReference>
<evidence type="ECO:0000256" key="5">
    <source>
        <dbReference type="ARBA" id="ARBA00023143"/>
    </source>
</evidence>
<accession>A0A1T1HFH4</accession>
<proteinExistence type="inferred from homology"/>
<dbReference type="PANTHER" id="PTHR42792">
    <property type="entry name" value="FLAGELLIN"/>
    <property type="match status" value="1"/>
</dbReference>
<evidence type="ECO:0000256" key="4">
    <source>
        <dbReference type="ARBA" id="ARBA00022525"/>
    </source>
</evidence>
<dbReference type="InterPro" id="IPR001029">
    <property type="entry name" value="Flagellin_N"/>
</dbReference>
<evidence type="ECO:0000259" key="7">
    <source>
        <dbReference type="Pfam" id="PF00700"/>
    </source>
</evidence>
<reference evidence="8" key="1">
    <citation type="submission" date="2017-02" db="EMBL/GenBank/DDBJ databases">
        <title>Draft Genome Sequence of the Salt Water Bacterium Oceanospirillum linum ATCC 11336.</title>
        <authorList>
            <person name="Trachtenberg A.M."/>
            <person name="Carney J.G."/>
            <person name="Linnane J.D."/>
            <person name="Rheaume B.A."/>
            <person name="Pitts N.L."/>
            <person name="Mykles D.L."/>
            <person name="Maclea K.S."/>
        </authorList>
    </citation>
    <scope>NUCLEOTIDE SEQUENCE [LARGE SCALE GENOMIC DNA]</scope>
    <source>
        <strain evidence="8">ATCC 11336</strain>
    </source>
</reference>
<evidence type="ECO:0000259" key="6">
    <source>
        <dbReference type="Pfam" id="PF00669"/>
    </source>
</evidence>
<name>A0A1T1HFH4_OCELI</name>
<keyword evidence="5" id="KW-0975">Bacterial flagellum</keyword>
<keyword evidence="8" id="KW-0966">Cell projection</keyword>
<keyword evidence="4" id="KW-0964">Secreted</keyword>
<dbReference type="Pfam" id="PF00669">
    <property type="entry name" value="Flagellin_N"/>
    <property type="match status" value="1"/>
</dbReference>
<dbReference type="SUPFAM" id="SSF64518">
    <property type="entry name" value="Phase 1 flagellin"/>
    <property type="match status" value="1"/>
</dbReference>
<dbReference type="PANTHER" id="PTHR42792:SF1">
    <property type="entry name" value="FLAGELLAR HOOK-ASSOCIATED PROTEIN 3"/>
    <property type="match status" value="1"/>
</dbReference>
<dbReference type="Gene3D" id="1.20.1330.10">
    <property type="entry name" value="f41 fragment of flagellin, N-terminal domain"/>
    <property type="match status" value="2"/>
</dbReference>
<comment type="caution">
    <text evidence="8">The sequence shown here is derived from an EMBL/GenBank/DDBJ whole genome shotgun (WGS) entry which is preliminary data.</text>
</comment>
<dbReference type="GO" id="GO:0009424">
    <property type="term" value="C:bacterial-type flagellum hook"/>
    <property type="evidence" value="ECO:0007669"/>
    <property type="project" value="InterPro"/>
</dbReference>
<evidence type="ECO:0000256" key="1">
    <source>
        <dbReference type="ARBA" id="ARBA00004365"/>
    </source>
</evidence>
<evidence type="ECO:0000256" key="2">
    <source>
        <dbReference type="ARBA" id="ARBA00004613"/>
    </source>
</evidence>
<dbReference type="NCBIfam" id="TIGR02550">
    <property type="entry name" value="flagell_flgL"/>
    <property type="match status" value="1"/>
</dbReference>
<dbReference type="Pfam" id="PF00700">
    <property type="entry name" value="Flagellin_C"/>
    <property type="match status" value="1"/>
</dbReference>
<dbReference type="GO" id="GO:0005576">
    <property type="term" value="C:extracellular region"/>
    <property type="evidence" value="ECO:0007669"/>
    <property type="project" value="UniProtKB-SubCell"/>
</dbReference>
<keyword evidence="8" id="KW-0282">Flagellum</keyword>
<organism evidence="8 9">
    <name type="scientific">Oceanospirillum linum</name>
    <dbReference type="NCBI Taxonomy" id="966"/>
    <lineage>
        <taxon>Bacteria</taxon>
        <taxon>Pseudomonadati</taxon>
        <taxon>Pseudomonadota</taxon>
        <taxon>Gammaproteobacteria</taxon>
        <taxon>Oceanospirillales</taxon>
        <taxon>Oceanospirillaceae</taxon>
        <taxon>Oceanospirillum</taxon>
    </lineage>
</organism>
<feature type="domain" description="Flagellin C-terminal" evidence="7">
    <location>
        <begin position="345"/>
        <end position="426"/>
    </location>
</feature>
<dbReference type="InterPro" id="IPR001492">
    <property type="entry name" value="Flagellin"/>
</dbReference>
<evidence type="ECO:0000313" key="9">
    <source>
        <dbReference type="Proteomes" id="UP000190064"/>
    </source>
</evidence>
<protein>
    <submittedName>
        <fullName evidence="8">Flagellar hook-associated protein 3</fullName>
    </submittedName>
</protein>
<dbReference type="GO" id="GO:0071973">
    <property type="term" value="P:bacterial-type flagellum-dependent cell motility"/>
    <property type="evidence" value="ECO:0007669"/>
    <property type="project" value="InterPro"/>
</dbReference>
<keyword evidence="9" id="KW-1185">Reference proteome</keyword>
<dbReference type="Proteomes" id="UP000190064">
    <property type="component" value="Unassembled WGS sequence"/>
</dbReference>